<name>A0A7X0JSS4_9GAMM</name>
<dbReference type="InterPro" id="IPR029069">
    <property type="entry name" value="HotDog_dom_sf"/>
</dbReference>
<dbReference type="AlphaFoldDB" id="A0A7X0JSS4"/>
<dbReference type="PANTHER" id="PTHR31793:SF27">
    <property type="entry name" value="NOVEL THIOESTERASE SUPERFAMILY DOMAIN AND SAPOSIN A-TYPE DOMAIN CONTAINING PROTEIN (0610012H03RIK)"/>
    <property type="match status" value="1"/>
</dbReference>
<gene>
    <name evidence="3" type="ORF">HNR48_000934</name>
</gene>
<dbReference type="RefSeq" id="WP_166850604.1">
    <property type="nucleotide sequence ID" value="NZ_JAAONY010000001.1"/>
</dbReference>
<dbReference type="SUPFAM" id="SSF54637">
    <property type="entry name" value="Thioesterase/thiol ester dehydrase-isomerase"/>
    <property type="match status" value="1"/>
</dbReference>
<organism evidence="3 4">
    <name type="scientific">Pseudoteredinibacter isoporae</name>
    <dbReference type="NCBI Taxonomy" id="570281"/>
    <lineage>
        <taxon>Bacteria</taxon>
        <taxon>Pseudomonadati</taxon>
        <taxon>Pseudomonadota</taxon>
        <taxon>Gammaproteobacteria</taxon>
        <taxon>Cellvibrionales</taxon>
        <taxon>Cellvibrionaceae</taxon>
        <taxon>Pseudoteredinibacter</taxon>
    </lineage>
</organism>
<dbReference type="Proteomes" id="UP000528457">
    <property type="component" value="Unassembled WGS sequence"/>
</dbReference>
<evidence type="ECO:0000313" key="4">
    <source>
        <dbReference type="Proteomes" id="UP000528457"/>
    </source>
</evidence>
<comment type="caution">
    <text evidence="3">The sequence shown here is derived from an EMBL/GenBank/DDBJ whole genome shotgun (WGS) entry which is preliminary data.</text>
</comment>
<dbReference type="InParanoid" id="A0A7X0JSS4"/>
<dbReference type="EMBL" id="JACHHT010000001">
    <property type="protein sequence ID" value="MBB6520656.1"/>
    <property type="molecule type" value="Genomic_DNA"/>
</dbReference>
<dbReference type="GO" id="GO:0047617">
    <property type="term" value="F:fatty acyl-CoA hydrolase activity"/>
    <property type="evidence" value="ECO:0007669"/>
    <property type="project" value="TreeGrafter"/>
</dbReference>
<dbReference type="Gene3D" id="3.10.129.10">
    <property type="entry name" value="Hotdog Thioesterase"/>
    <property type="match status" value="1"/>
</dbReference>
<dbReference type="CDD" id="cd00586">
    <property type="entry name" value="4HBT"/>
    <property type="match status" value="1"/>
</dbReference>
<evidence type="ECO:0000256" key="2">
    <source>
        <dbReference type="ARBA" id="ARBA00022801"/>
    </source>
</evidence>
<comment type="similarity">
    <text evidence="1">Belongs to the 4-hydroxybenzoyl-CoA thioesterase family.</text>
</comment>
<dbReference type="EC" id="3.1.2.-" evidence="3"/>
<dbReference type="PANTHER" id="PTHR31793">
    <property type="entry name" value="4-HYDROXYBENZOYL-COA THIOESTERASE FAMILY MEMBER"/>
    <property type="match status" value="1"/>
</dbReference>
<dbReference type="Pfam" id="PF13279">
    <property type="entry name" value="4HBT_2"/>
    <property type="match status" value="1"/>
</dbReference>
<evidence type="ECO:0000256" key="1">
    <source>
        <dbReference type="ARBA" id="ARBA00005953"/>
    </source>
</evidence>
<evidence type="ECO:0000313" key="3">
    <source>
        <dbReference type="EMBL" id="MBB6520656.1"/>
    </source>
</evidence>
<reference evidence="3 4" key="1">
    <citation type="submission" date="2020-08" db="EMBL/GenBank/DDBJ databases">
        <title>Genomic Encyclopedia of Type Strains, Phase IV (KMG-IV): sequencing the most valuable type-strain genomes for metagenomic binning, comparative biology and taxonomic classification.</title>
        <authorList>
            <person name="Goeker M."/>
        </authorList>
    </citation>
    <scope>NUCLEOTIDE SEQUENCE [LARGE SCALE GENOMIC DNA]</scope>
    <source>
        <strain evidence="3 4">DSM 22368</strain>
    </source>
</reference>
<keyword evidence="4" id="KW-1185">Reference proteome</keyword>
<keyword evidence="2 3" id="KW-0378">Hydrolase</keyword>
<sequence>MKPSADSRSDYFWFTQMSTKFQDNDIYGHLNNNIHSQFIDNAVNLFLHQEGGLNMADDPIIGLIVNSGCDYFKELGWPEHQNIDVGVRVNKIGRSSVQYAAALFAPGDDEAAAQGHFTHVWIDRESRAAVEIPPALRSAMESVLRKTE</sequence>
<proteinExistence type="inferred from homology"/>
<dbReference type="InterPro" id="IPR050563">
    <property type="entry name" value="4-hydroxybenzoyl-CoA_TE"/>
</dbReference>
<accession>A0A7X0JSS4</accession>
<protein>
    <submittedName>
        <fullName evidence="3">Acyl-CoA thioester hydrolase</fullName>
        <ecNumber evidence="3">3.1.2.-</ecNumber>
    </submittedName>
</protein>